<dbReference type="EMBL" id="RKHL01000001">
    <property type="protein sequence ID" value="ROR83219.1"/>
    <property type="molecule type" value="Genomic_DNA"/>
</dbReference>
<comment type="cofactor">
    <cofactor evidence="1 8">
        <name>Mg(2+)</name>
        <dbReference type="ChEBI" id="CHEBI:18420"/>
    </cofactor>
</comment>
<keyword evidence="4 8" id="KW-0479">Metal-binding</keyword>
<evidence type="ECO:0000256" key="6">
    <source>
        <dbReference type="ARBA" id="ARBA00022842"/>
    </source>
</evidence>
<reference evidence="10 11" key="1">
    <citation type="submission" date="2018-11" db="EMBL/GenBank/DDBJ databases">
        <title>Sequencing the genomes of 1000 actinobacteria strains.</title>
        <authorList>
            <person name="Klenk H.-P."/>
        </authorList>
    </citation>
    <scope>NUCLEOTIDE SEQUENCE [LARGE SCALE GENOMIC DNA]</scope>
    <source>
        <strain evidence="10 11">DSM 14012</strain>
    </source>
</reference>
<dbReference type="GO" id="GO:0004540">
    <property type="term" value="F:RNA nuclease activity"/>
    <property type="evidence" value="ECO:0007669"/>
    <property type="project" value="InterPro"/>
</dbReference>
<accession>A0A3N2C6T1</accession>
<evidence type="ECO:0000256" key="8">
    <source>
        <dbReference type="HAMAP-Rule" id="MF_00265"/>
    </source>
</evidence>
<evidence type="ECO:0000256" key="2">
    <source>
        <dbReference type="ARBA" id="ARBA00022649"/>
    </source>
</evidence>
<dbReference type="InterPro" id="IPR050556">
    <property type="entry name" value="Type_II_TA_system_RNase"/>
</dbReference>
<keyword evidence="2 8" id="KW-1277">Toxin-antitoxin system</keyword>
<name>A0A3N2C6T1_9MICO</name>
<proteinExistence type="inferred from homology"/>
<feature type="binding site" evidence="8">
    <location>
        <position position="104"/>
    </location>
    <ligand>
        <name>Mg(2+)</name>
        <dbReference type="ChEBI" id="CHEBI:18420"/>
    </ligand>
</feature>
<dbReference type="InterPro" id="IPR029060">
    <property type="entry name" value="PIN-like_dom_sf"/>
</dbReference>
<dbReference type="CDD" id="cd18731">
    <property type="entry name" value="PIN_NgFitB-like"/>
    <property type="match status" value="1"/>
</dbReference>
<dbReference type="Gene3D" id="3.40.50.1010">
    <property type="entry name" value="5'-nuclease"/>
    <property type="match status" value="1"/>
</dbReference>
<dbReference type="PANTHER" id="PTHR33653">
    <property type="entry name" value="RIBONUCLEASE VAPC2"/>
    <property type="match status" value="1"/>
</dbReference>
<dbReference type="InterPro" id="IPR002716">
    <property type="entry name" value="PIN_dom"/>
</dbReference>
<dbReference type="GO" id="GO:0000287">
    <property type="term" value="F:magnesium ion binding"/>
    <property type="evidence" value="ECO:0007669"/>
    <property type="project" value="UniProtKB-UniRule"/>
</dbReference>
<evidence type="ECO:0000256" key="4">
    <source>
        <dbReference type="ARBA" id="ARBA00022723"/>
    </source>
</evidence>
<evidence type="ECO:0000256" key="5">
    <source>
        <dbReference type="ARBA" id="ARBA00022801"/>
    </source>
</evidence>
<comment type="similarity">
    <text evidence="7 8">Belongs to the PINc/VapC protein family.</text>
</comment>
<evidence type="ECO:0000313" key="11">
    <source>
        <dbReference type="Proteomes" id="UP000266915"/>
    </source>
</evidence>
<dbReference type="EC" id="3.1.-.-" evidence="8"/>
<organism evidence="10 11">
    <name type="scientific">Plantibacter flavus</name>
    <dbReference type="NCBI Taxonomy" id="150123"/>
    <lineage>
        <taxon>Bacteria</taxon>
        <taxon>Bacillati</taxon>
        <taxon>Actinomycetota</taxon>
        <taxon>Actinomycetes</taxon>
        <taxon>Micrococcales</taxon>
        <taxon>Microbacteriaceae</taxon>
        <taxon>Plantibacter</taxon>
    </lineage>
</organism>
<evidence type="ECO:0000259" key="9">
    <source>
        <dbReference type="Pfam" id="PF01850"/>
    </source>
</evidence>
<dbReference type="PANTHER" id="PTHR33653:SF1">
    <property type="entry name" value="RIBONUCLEASE VAPC2"/>
    <property type="match status" value="1"/>
</dbReference>
<sequence length="143" mass="15395">MIIIDTNVVSELFRPRPDPTVARWLDRQDEADLHLTAMTAAELLEGALRLPAGARRSLLVEAVATVLDADFAGRVLPFSAEAALDYAELMTTRRRSGNPIGPQDAIIAAIARSSGAALATRNTRDFAGVGLRLIDPWVPDHPA</sequence>
<dbReference type="HAMAP" id="MF_00265">
    <property type="entry name" value="VapC_Nob1"/>
    <property type="match status" value="1"/>
</dbReference>
<dbReference type="Proteomes" id="UP000266915">
    <property type="component" value="Unassembled WGS sequence"/>
</dbReference>
<feature type="binding site" evidence="8">
    <location>
        <position position="5"/>
    </location>
    <ligand>
        <name>Mg(2+)</name>
        <dbReference type="ChEBI" id="CHEBI:18420"/>
    </ligand>
</feature>
<dbReference type="GO" id="GO:0090729">
    <property type="term" value="F:toxin activity"/>
    <property type="evidence" value="ECO:0007669"/>
    <property type="project" value="UniProtKB-KW"/>
</dbReference>
<keyword evidence="11" id="KW-1185">Reference proteome</keyword>
<dbReference type="Pfam" id="PF01850">
    <property type="entry name" value="PIN"/>
    <property type="match status" value="1"/>
</dbReference>
<evidence type="ECO:0000256" key="3">
    <source>
        <dbReference type="ARBA" id="ARBA00022722"/>
    </source>
</evidence>
<comment type="caution">
    <text evidence="10">The sequence shown here is derived from an EMBL/GenBank/DDBJ whole genome shotgun (WGS) entry which is preliminary data.</text>
</comment>
<comment type="function">
    <text evidence="8">Toxic component of a toxin-antitoxin (TA) system. An RNase.</text>
</comment>
<keyword evidence="3 8" id="KW-0540">Nuclease</keyword>
<evidence type="ECO:0000256" key="1">
    <source>
        <dbReference type="ARBA" id="ARBA00001946"/>
    </source>
</evidence>
<keyword evidence="5 8" id="KW-0378">Hydrolase</keyword>
<dbReference type="RefSeq" id="WP_085513548.1">
    <property type="nucleotide sequence ID" value="NZ_FXAP01000006.1"/>
</dbReference>
<protein>
    <recommendedName>
        <fullName evidence="8">Ribonuclease VapC</fullName>
        <shortName evidence="8">RNase VapC</shortName>
        <ecNumber evidence="8">3.1.-.-</ecNumber>
    </recommendedName>
    <alternativeName>
        <fullName evidence="8">Toxin VapC</fullName>
    </alternativeName>
</protein>
<keyword evidence="6 8" id="KW-0460">Magnesium</keyword>
<dbReference type="AlphaFoldDB" id="A0A3N2C6T1"/>
<gene>
    <name evidence="8" type="primary">vapC</name>
    <name evidence="10" type="ORF">EDD42_3325</name>
</gene>
<evidence type="ECO:0000256" key="7">
    <source>
        <dbReference type="ARBA" id="ARBA00038093"/>
    </source>
</evidence>
<dbReference type="InterPro" id="IPR022907">
    <property type="entry name" value="VapC_family"/>
</dbReference>
<feature type="domain" description="PIN" evidence="9">
    <location>
        <begin position="2"/>
        <end position="127"/>
    </location>
</feature>
<keyword evidence="8" id="KW-0800">Toxin</keyword>
<dbReference type="GO" id="GO:0016787">
    <property type="term" value="F:hydrolase activity"/>
    <property type="evidence" value="ECO:0007669"/>
    <property type="project" value="UniProtKB-KW"/>
</dbReference>
<dbReference type="SUPFAM" id="SSF88723">
    <property type="entry name" value="PIN domain-like"/>
    <property type="match status" value="1"/>
</dbReference>
<evidence type="ECO:0000313" key="10">
    <source>
        <dbReference type="EMBL" id="ROR83219.1"/>
    </source>
</evidence>